<feature type="transmembrane region" description="Helical" evidence="1">
    <location>
        <begin position="93"/>
        <end position="112"/>
    </location>
</feature>
<feature type="transmembrane region" description="Helical" evidence="1">
    <location>
        <begin position="62"/>
        <end position="81"/>
    </location>
</feature>
<evidence type="ECO:0000313" key="3">
    <source>
        <dbReference type="Proteomes" id="UP001501231"/>
    </source>
</evidence>
<evidence type="ECO:0000256" key="1">
    <source>
        <dbReference type="SAM" id="Phobius"/>
    </source>
</evidence>
<comment type="caution">
    <text evidence="2">The sequence shown here is derived from an EMBL/GenBank/DDBJ whole genome shotgun (WGS) entry which is preliminary data.</text>
</comment>
<keyword evidence="3" id="KW-1185">Reference proteome</keyword>
<protein>
    <recommendedName>
        <fullName evidence="4">SPW repeat-containing protein</fullName>
    </recommendedName>
</protein>
<reference evidence="2 3" key="1">
    <citation type="journal article" date="2019" name="Int. J. Syst. Evol. Microbiol.">
        <title>The Global Catalogue of Microorganisms (GCM) 10K type strain sequencing project: providing services to taxonomists for standard genome sequencing and annotation.</title>
        <authorList>
            <consortium name="The Broad Institute Genomics Platform"/>
            <consortium name="The Broad Institute Genome Sequencing Center for Infectious Disease"/>
            <person name="Wu L."/>
            <person name="Ma J."/>
        </authorList>
    </citation>
    <scope>NUCLEOTIDE SEQUENCE [LARGE SCALE GENOMIC DNA]</scope>
    <source>
        <strain evidence="2 3">JCM 3325</strain>
    </source>
</reference>
<dbReference type="Proteomes" id="UP001501231">
    <property type="component" value="Unassembled WGS sequence"/>
</dbReference>
<evidence type="ECO:0008006" key="4">
    <source>
        <dbReference type="Google" id="ProtNLM"/>
    </source>
</evidence>
<keyword evidence="1" id="KW-0812">Transmembrane</keyword>
<keyword evidence="1" id="KW-1133">Transmembrane helix</keyword>
<dbReference type="EMBL" id="BAAARW010000006">
    <property type="protein sequence ID" value="GAA2410329.1"/>
    <property type="molecule type" value="Genomic_DNA"/>
</dbReference>
<gene>
    <name evidence="2" type="ORF">GCM10010191_18920</name>
</gene>
<keyword evidence="1" id="KW-0472">Membrane</keyword>
<evidence type="ECO:0000313" key="2">
    <source>
        <dbReference type="EMBL" id="GAA2410329.1"/>
    </source>
</evidence>
<name>A0ABN3IRC2_9ACTN</name>
<dbReference type="RefSeq" id="WP_344588279.1">
    <property type="nucleotide sequence ID" value="NZ_BAAARW010000006.1"/>
</dbReference>
<proteinExistence type="predicted"/>
<accession>A0ABN3IRC2</accession>
<sequence>MKAADRSVLALGATSLASVLFTFTDGYPWEMAAMPGPAVVVAVVLGLAACAAVALRASIPVIIVGAAFLAAAVVVLLEPLLNQKWIEGTGSTFSLWLGLGVGLVAAGLARRLESTARPYRD</sequence>
<feature type="transmembrane region" description="Helical" evidence="1">
    <location>
        <begin position="36"/>
        <end position="55"/>
    </location>
</feature>
<organism evidence="2 3">
    <name type="scientific">Actinomadura vinacea</name>
    <dbReference type="NCBI Taxonomy" id="115336"/>
    <lineage>
        <taxon>Bacteria</taxon>
        <taxon>Bacillati</taxon>
        <taxon>Actinomycetota</taxon>
        <taxon>Actinomycetes</taxon>
        <taxon>Streptosporangiales</taxon>
        <taxon>Thermomonosporaceae</taxon>
        <taxon>Actinomadura</taxon>
    </lineage>
</organism>